<dbReference type="InterPro" id="IPR036770">
    <property type="entry name" value="Ankyrin_rpt-contain_sf"/>
</dbReference>
<dbReference type="PANTHER" id="PTHR24124">
    <property type="entry name" value="ANKYRIN REPEAT FAMILY A"/>
    <property type="match status" value="1"/>
</dbReference>
<dbReference type="SUPFAM" id="SSF48403">
    <property type="entry name" value="Ankyrin repeat"/>
    <property type="match status" value="1"/>
</dbReference>
<protein>
    <recommendedName>
        <fullName evidence="7">Ankyrin repeat domain-containing protein 50</fullName>
    </recommendedName>
</protein>
<evidence type="ECO:0000313" key="6">
    <source>
        <dbReference type="Proteomes" id="UP000694420"/>
    </source>
</evidence>
<dbReference type="GO" id="GO:0010468">
    <property type="term" value="P:regulation of gene expression"/>
    <property type="evidence" value="ECO:0007669"/>
    <property type="project" value="TreeGrafter"/>
</dbReference>
<feature type="region of interest" description="Disordered" evidence="4">
    <location>
        <begin position="152"/>
        <end position="177"/>
    </location>
</feature>
<reference evidence="5" key="1">
    <citation type="submission" date="2025-08" db="UniProtKB">
        <authorList>
            <consortium name="Ensembl"/>
        </authorList>
    </citation>
    <scope>IDENTIFICATION</scope>
</reference>
<dbReference type="Gene3D" id="1.25.40.20">
    <property type="entry name" value="Ankyrin repeat-containing domain"/>
    <property type="match status" value="3"/>
</dbReference>
<proteinExistence type="predicted"/>
<feature type="repeat" description="ANK" evidence="3">
    <location>
        <begin position="23"/>
        <end position="60"/>
    </location>
</feature>
<dbReference type="AlphaFoldDB" id="A0A8C6ZNA3"/>
<name>A0A8C6ZNA3_NOTPE</name>
<keyword evidence="2 3" id="KW-0040">ANK repeat</keyword>
<accession>A0A8C6ZNA3</accession>
<evidence type="ECO:0000313" key="5">
    <source>
        <dbReference type="Ensembl" id="ENSNPEP00000016149.1"/>
    </source>
</evidence>
<keyword evidence="1" id="KW-0677">Repeat</keyword>
<dbReference type="PROSITE" id="PS50297">
    <property type="entry name" value="ANK_REP_REGION"/>
    <property type="match status" value="3"/>
</dbReference>
<dbReference type="Proteomes" id="UP000694420">
    <property type="component" value="Unplaced"/>
</dbReference>
<feature type="compositionally biased region" description="Polar residues" evidence="4">
    <location>
        <begin position="166"/>
        <end position="176"/>
    </location>
</feature>
<dbReference type="PROSITE" id="PS50088">
    <property type="entry name" value="ANK_REPEAT"/>
    <property type="match status" value="5"/>
</dbReference>
<keyword evidence="6" id="KW-1185">Reference proteome</keyword>
<reference evidence="5" key="2">
    <citation type="submission" date="2025-09" db="UniProtKB">
        <authorList>
            <consortium name="Ensembl"/>
        </authorList>
    </citation>
    <scope>IDENTIFICATION</scope>
</reference>
<dbReference type="Pfam" id="PF12796">
    <property type="entry name" value="Ank_2"/>
    <property type="match status" value="1"/>
</dbReference>
<feature type="repeat" description="ANK" evidence="3">
    <location>
        <begin position="1"/>
        <end position="22"/>
    </location>
</feature>
<feature type="compositionally biased region" description="Basic and acidic residues" evidence="4">
    <location>
        <begin position="152"/>
        <end position="162"/>
    </location>
</feature>
<sequence length="230" mass="24513">MGHKEIVEHLLDHGAEVNHEDVDGRTALSVAALCVPASKGHASVVSLLIERGAEVDHCDKDGMTPLLVAAYEGHVDVVDLLLEGGADVDHTDNNGRTPLLAAASMGHASVVNTLLFWGAAVDSIDSEGRTVLSIASAQGNVEVVRTLLDRGLDENHRDDKPPRCQADNTAPRSVSHSHAMLRNIPKLTVLVLYFQVNSTTPRREAALLLGMVGRLAAMKAHNASSVHLEI</sequence>
<dbReference type="InterPro" id="IPR002110">
    <property type="entry name" value="Ankyrin_rpt"/>
</dbReference>
<dbReference type="Ensembl" id="ENSNPET00000016550.1">
    <property type="protein sequence ID" value="ENSNPEP00000016149.1"/>
    <property type="gene ID" value="ENSNPEG00000012031.1"/>
</dbReference>
<evidence type="ECO:0000256" key="1">
    <source>
        <dbReference type="ARBA" id="ARBA00022737"/>
    </source>
</evidence>
<dbReference type="SMART" id="SM00248">
    <property type="entry name" value="ANK"/>
    <property type="match status" value="4"/>
</dbReference>
<organism evidence="5 6">
    <name type="scientific">Nothoprocta perdicaria</name>
    <name type="common">Chilean tinamou</name>
    <name type="synonym">Crypturus perdicarius</name>
    <dbReference type="NCBI Taxonomy" id="30464"/>
    <lineage>
        <taxon>Eukaryota</taxon>
        <taxon>Metazoa</taxon>
        <taxon>Chordata</taxon>
        <taxon>Craniata</taxon>
        <taxon>Vertebrata</taxon>
        <taxon>Euteleostomi</taxon>
        <taxon>Archelosauria</taxon>
        <taxon>Archosauria</taxon>
        <taxon>Dinosauria</taxon>
        <taxon>Saurischia</taxon>
        <taxon>Theropoda</taxon>
        <taxon>Coelurosauria</taxon>
        <taxon>Aves</taxon>
        <taxon>Palaeognathae</taxon>
        <taxon>Tinamiformes</taxon>
        <taxon>Tinamidae</taxon>
        <taxon>Nothoprocta</taxon>
    </lineage>
</organism>
<dbReference type="PANTHER" id="PTHR24124:SF14">
    <property type="entry name" value="CHROMOSOME UNDETERMINED SCAFFOLD_25, WHOLE GENOME SHOTGUN SEQUENCE"/>
    <property type="match status" value="1"/>
</dbReference>
<dbReference type="PRINTS" id="PR01415">
    <property type="entry name" value="ANKYRIN"/>
</dbReference>
<feature type="repeat" description="ANK" evidence="3">
    <location>
        <begin position="127"/>
        <end position="159"/>
    </location>
</feature>
<evidence type="ECO:0000256" key="2">
    <source>
        <dbReference type="ARBA" id="ARBA00023043"/>
    </source>
</evidence>
<evidence type="ECO:0000256" key="3">
    <source>
        <dbReference type="PROSITE-ProRule" id="PRU00023"/>
    </source>
</evidence>
<evidence type="ECO:0008006" key="7">
    <source>
        <dbReference type="Google" id="ProtNLM"/>
    </source>
</evidence>
<dbReference type="Pfam" id="PF00023">
    <property type="entry name" value="Ank"/>
    <property type="match status" value="2"/>
</dbReference>
<feature type="repeat" description="ANK" evidence="3">
    <location>
        <begin position="94"/>
        <end position="126"/>
    </location>
</feature>
<evidence type="ECO:0000256" key="4">
    <source>
        <dbReference type="SAM" id="MobiDB-lite"/>
    </source>
</evidence>
<dbReference type="GO" id="GO:0005634">
    <property type="term" value="C:nucleus"/>
    <property type="evidence" value="ECO:0007669"/>
    <property type="project" value="TreeGrafter"/>
</dbReference>
<feature type="repeat" description="ANK" evidence="3">
    <location>
        <begin position="61"/>
        <end position="93"/>
    </location>
</feature>